<evidence type="ECO:0000313" key="4">
    <source>
        <dbReference type="Proteomes" id="UP001626536"/>
    </source>
</evidence>
<dbReference type="RefSeq" id="WP_407338212.1">
    <property type="nucleotide sequence ID" value="NZ_CP136862.1"/>
</dbReference>
<feature type="region of interest" description="Disordered" evidence="2">
    <location>
        <begin position="1"/>
        <end position="22"/>
    </location>
</feature>
<gene>
    <name evidence="3" type="ORF">RZS28_13260</name>
</gene>
<accession>A0ABZ0HPT8</accession>
<reference evidence="3 4" key="1">
    <citation type="submission" date="2023-10" db="EMBL/GenBank/DDBJ databases">
        <title>Novel methanotroph of the genus Methylocapsa from a subarctic wetland.</title>
        <authorList>
            <person name="Belova S.E."/>
            <person name="Oshkin I.Y."/>
            <person name="Miroshnikov K."/>
            <person name="Dedysh S.N."/>
        </authorList>
    </citation>
    <scope>NUCLEOTIDE SEQUENCE [LARGE SCALE GENOMIC DNA]</scope>
    <source>
        <strain evidence="3 4">RX1</strain>
    </source>
</reference>
<dbReference type="SUPFAM" id="SSF53756">
    <property type="entry name" value="UDP-Glycosyltransferase/glycogen phosphorylase"/>
    <property type="match status" value="1"/>
</dbReference>
<dbReference type="PANTHER" id="PTHR46401">
    <property type="entry name" value="GLYCOSYLTRANSFERASE WBBK-RELATED"/>
    <property type="match status" value="1"/>
</dbReference>
<keyword evidence="4" id="KW-1185">Reference proteome</keyword>
<dbReference type="GO" id="GO:0016757">
    <property type="term" value="F:glycosyltransferase activity"/>
    <property type="evidence" value="ECO:0007669"/>
    <property type="project" value="UniProtKB-KW"/>
</dbReference>
<evidence type="ECO:0000256" key="1">
    <source>
        <dbReference type="ARBA" id="ARBA00022679"/>
    </source>
</evidence>
<keyword evidence="1 3" id="KW-0808">Transferase</keyword>
<dbReference type="Pfam" id="PF13692">
    <property type="entry name" value="Glyco_trans_1_4"/>
    <property type="match status" value="1"/>
</dbReference>
<proteinExistence type="predicted"/>
<evidence type="ECO:0000313" key="3">
    <source>
        <dbReference type="EMBL" id="WOJ88775.1"/>
    </source>
</evidence>
<dbReference type="Gene3D" id="3.40.50.2000">
    <property type="entry name" value="Glycogen Phosphorylase B"/>
    <property type="match status" value="1"/>
</dbReference>
<dbReference type="Proteomes" id="UP001626536">
    <property type="component" value="Chromosome"/>
</dbReference>
<protein>
    <submittedName>
        <fullName evidence="3">Glycosyltransferase</fullName>
        <ecNumber evidence="3">2.4.-.-</ecNumber>
    </submittedName>
</protein>
<dbReference type="EMBL" id="CP136862">
    <property type="protein sequence ID" value="WOJ88775.1"/>
    <property type="molecule type" value="Genomic_DNA"/>
</dbReference>
<sequence length="430" mass="46353">MDQDHGDGAPVDEATEPSSGAPSADLPLLGKTVLLVHPAWHSCGSHQVFVSQARTYRSLGAKVLSLAVADAPGATLGSRQHRSYLAASADLEADARFFAGMPLRQVLNADFLRAARQWLHGNFAAILVETTKLVQIPDALASSPRIDLIHCNHFFCMPAARRLRDKHGCSVLLDTHDLQARQYALRNEAGWTLAPVASFEEMLAIELDAMRAADLLLHLNDEEAAAFQKLLPGKRHALLYPAVPAVSAESGGRDFIIIASANYANFLGVAWFLREVLPLAPDIPVKILGNIDGAFKFRAPDLLKRHAKLFRGRVKDLDAAYRSAAAILLPTTQGHGISIKTIEAMSSGAPLIATPHAFRGFGLDPAEFANVALASDAAGFAAALRRAAASLDAPPADRRRADTRSAYDRRFSFEAYRKALAGLVAPFFES</sequence>
<keyword evidence="3" id="KW-0328">Glycosyltransferase</keyword>
<evidence type="ECO:0000256" key="2">
    <source>
        <dbReference type="SAM" id="MobiDB-lite"/>
    </source>
</evidence>
<dbReference type="EC" id="2.4.-.-" evidence="3"/>
<dbReference type="PANTHER" id="PTHR46401:SF2">
    <property type="entry name" value="GLYCOSYLTRANSFERASE WBBK-RELATED"/>
    <property type="match status" value="1"/>
</dbReference>
<organism evidence="3 4">
    <name type="scientific">Methylocapsa polymorpha</name>
    <dbReference type="NCBI Taxonomy" id="3080828"/>
    <lineage>
        <taxon>Bacteria</taxon>
        <taxon>Pseudomonadati</taxon>
        <taxon>Pseudomonadota</taxon>
        <taxon>Alphaproteobacteria</taxon>
        <taxon>Hyphomicrobiales</taxon>
        <taxon>Beijerinckiaceae</taxon>
        <taxon>Methylocapsa</taxon>
    </lineage>
</organism>
<name>A0ABZ0HPT8_9HYPH</name>